<evidence type="ECO:0000256" key="3">
    <source>
        <dbReference type="ARBA" id="ARBA00022452"/>
    </source>
</evidence>
<sequence>MGYTGGGKGRMLGGVLAVMAVTGSALAEQGQGSTAVSAQGDGLQLAQAAERGFDIPAMPLADALARFGLQSGLQVSVDANLVRDRNSPGVRGTMPPEQALQRLLTGTGITFQLTADGDVLLESEPDSAILQLPSVLIKAKRGPENVQRVAGSDYVFDSRELERSQTRGIEGVLRQTPNAFFEERSNGDVVINLRGNSTRNNNTDAGIGLYVDGAYNYIQGNNNNIPLFDIDQVNVLLGPQGGLYGRNAVGGAINIQTANPTDIFEARVKAGAGNYDARNLEAMLNLPTESRNLRFRIAGFHDERDGYLSNSTVGRDEKDMARDGGRFKVGITPHEDWDMVFGAERIEQRLPGTALVTADDPDHSINDILGRTSRNSTRYSSDIKWLASDWLTVRSISGLSLPDGELLSDGDGTAAPVASIFNTFDARQINQEFRFSSPDEVGGPLSWVVGLNYFRDDIDTRQDTTRLADRRLDRALIDGRIEQYAVFGEATYEILAGLRLTGSLRYSQEDKDVSVELLRKTAAAPRFTTLFVNDSDDTYKRWNPGLSLAYDWNEHLMTYAKVATAYKSGGVNFGPTPFPGEATFDPEDVISYEVGAKSQWFDDRLVLNASLFHQKQEDFQLRTRIGATSFFSNVGDGVTDGAELSLRALPLEGLELSAAYGYLLAEFDDAPQVQVALPPNGAGTTMDVSGKRIPDVPTHTLNLASTYRMALTDQLDAILRAEYYVTRGGYADAGNFVDLDERNSVNLSAGVESERFAVTLFANNVFDEEYFEVTPTFGSPAVGQRNAPRTVGVSTELYW</sequence>
<keyword evidence="16" id="KW-1185">Reference proteome</keyword>
<name>A0ABS3TKX0_9PSED</name>
<evidence type="ECO:0000256" key="10">
    <source>
        <dbReference type="ARBA" id="ARBA00023237"/>
    </source>
</evidence>
<comment type="caution">
    <text evidence="15">The sequence shown here is derived from an EMBL/GenBank/DDBJ whole genome shotgun (WGS) entry which is preliminary data.</text>
</comment>
<dbReference type="Pfam" id="PF07660">
    <property type="entry name" value="STN"/>
    <property type="match status" value="1"/>
</dbReference>
<evidence type="ECO:0000256" key="6">
    <source>
        <dbReference type="ARBA" id="ARBA00023004"/>
    </source>
</evidence>
<comment type="subcellular location">
    <subcellularLocation>
        <location evidence="1 11">Cell outer membrane</location>
        <topology evidence="1 11">Multi-pass membrane protein</topology>
    </subcellularLocation>
</comment>
<dbReference type="SMART" id="SM00965">
    <property type="entry name" value="STN"/>
    <property type="match status" value="1"/>
</dbReference>
<dbReference type="CDD" id="cd01347">
    <property type="entry name" value="ligand_gated_channel"/>
    <property type="match status" value="1"/>
</dbReference>
<evidence type="ECO:0000256" key="5">
    <source>
        <dbReference type="ARBA" id="ARBA00022692"/>
    </source>
</evidence>
<feature type="signal peptide" evidence="13">
    <location>
        <begin position="1"/>
        <end position="27"/>
    </location>
</feature>
<evidence type="ECO:0000313" key="15">
    <source>
        <dbReference type="EMBL" id="MBO3274299.1"/>
    </source>
</evidence>
<protein>
    <submittedName>
        <fullName evidence="15">TonB-dependent receptor</fullName>
    </submittedName>
</protein>
<keyword evidence="5 11" id="KW-0812">Transmembrane</keyword>
<proteinExistence type="inferred from homology"/>
<evidence type="ECO:0000256" key="4">
    <source>
        <dbReference type="ARBA" id="ARBA00022496"/>
    </source>
</evidence>
<dbReference type="PANTHER" id="PTHR32552:SF81">
    <property type="entry name" value="TONB-DEPENDENT OUTER MEMBRANE RECEPTOR"/>
    <property type="match status" value="1"/>
</dbReference>
<evidence type="ECO:0000256" key="8">
    <source>
        <dbReference type="ARBA" id="ARBA00023077"/>
    </source>
</evidence>
<evidence type="ECO:0000256" key="11">
    <source>
        <dbReference type="PROSITE-ProRule" id="PRU01360"/>
    </source>
</evidence>
<dbReference type="Pfam" id="PF00593">
    <property type="entry name" value="TonB_dep_Rec_b-barrel"/>
    <property type="match status" value="1"/>
</dbReference>
<gene>
    <name evidence="15" type="ORF">JFY56_03590</name>
</gene>
<keyword evidence="8 12" id="KW-0798">TonB box</keyword>
<keyword evidence="10 11" id="KW-0998">Cell outer membrane</keyword>
<dbReference type="Pfam" id="PF07715">
    <property type="entry name" value="Plug"/>
    <property type="match status" value="1"/>
</dbReference>
<keyword evidence="4" id="KW-0410">Iron transport</keyword>
<keyword evidence="9 11" id="KW-0472">Membrane</keyword>
<dbReference type="PROSITE" id="PS52016">
    <property type="entry name" value="TONB_DEPENDENT_REC_3"/>
    <property type="match status" value="1"/>
</dbReference>
<evidence type="ECO:0000256" key="1">
    <source>
        <dbReference type="ARBA" id="ARBA00004571"/>
    </source>
</evidence>
<keyword evidence="3 11" id="KW-1134">Transmembrane beta strand</keyword>
<dbReference type="EMBL" id="JAELYA010000001">
    <property type="protein sequence ID" value="MBO3274299.1"/>
    <property type="molecule type" value="Genomic_DNA"/>
</dbReference>
<reference evidence="15 16" key="1">
    <citation type="submission" date="2020-12" db="EMBL/GenBank/DDBJ databases">
        <title>Pseudomonas schmalbachii sp. nov. isolated from millipede gut.</title>
        <authorList>
            <person name="Shelomi M."/>
        </authorList>
    </citation>
    <scope>NUCLEOTIDE SEQUENCE [LARGE SCALE GENOMIC DNA]</scope>
    <source>
        <strain evidence="15 16">Milli4</strain>
    </source>
</reference>
<comment type="similarity">
    <text evidence="11 12">Belongs to the TonB-dependent receptor family.</text>
</comment>
<dbReference type="InterPro" id="IPR012910">
    <property type="entry name" value="Plug_dom"/>
</dbReference>
<evidence type="ECO:0000256" key="7">
    <source>
        <dbReference type="ARBA" id="ARBA00023065"/>
    </source>
</evidence>
<dbReference type="Gene3D" id="3.55.50.30">
    <property type="match status" value="1"/>
</dbReference>
<dbReference type="InterPro" id="IPR000531">
    <property type="entry name" value="Beta-barrel_TonB"/>
</dbReference>
<evidence type="ECO:0000313" key="16">
    <source>
        <dbReference type="Proteomes" id="UP000669060"/>
    </source>
</evidence>
<dbReference type="SUPFAM" id="SSF56935">
    <property type="entry name" value="Porins"/>
    <property type="match status" value="1"/>
</dbReference>
<keyword evidence="6" id="KW-0408">Iron</keyword>
<accession>A0ABS3TKX0</accession>
<dbReference type="Gene3D" id="2.40.170.20">
    <property type="entry name" value="TonB-dependent receptor, beta-barrel domain"/>
    <property type="match status" value="1"/>
</dbReference>
<organism evidence="15 16">
    <name type="scientific">Pseudomonas schmalbachii</name>
    <dbReference type="NCBI Taxonomy" id="2816993"/>
    <lineage>
        <taxon>Bacteria</taxon>
        <taxon>Pseudomonadati</taxon>
        <taxon>Pseudomonadota</taxon>
        <taxon>Gammaproteobacteria</taxon>
        <taxon>Pseudomonadales</taxon>
        <taxon>Pseudomonadaceae</taxon>
        <taxon>Pseudomonas</taxon>
    </lineage>
</organism>
<keyword evidence="15" id="KW-0675">Receptor</keyword>
<keyword evidence="7" id="KW-0406">Ion transport</keyword>
<dbReference type="PANTHER" id="PTHR32552">
    <property type="entry name" value="FERRICHROME IRON RECEPTOR-RELATED"/>
    <property type="match status" value="1"/>
</dbReference>
<dbReference type="RefSeq" id="WP_208312089.1">
    <property type="nucleotide sequence ID" value="NZ_JAELYA010000001.1"/>
</dbReference>
<dbReference type="InterPro" id="IPR011662">
    <property type="entry name" value="Secretin/TonB_short_N"/>
</dbReference>
<dbReference type="InterPro" id="IPR039426">
    <property type="entry name" value="TonB-dep_rcpt-like"/>
</dbReference>
<keyword evidence="13" id="KW-0732">Signal</keyword>
<evidence type="ECO:0000259" key="14">
    <source>
        <dbReference type="SMART" id="SM00965"/>
    </source>
</evidence>
<evidence type="ECO:0000256" key="9">
    <source>
        <dbReference type="ARBA" id="ARBA00023136"/>
    </source>
</evidence>
<feature type="domain" description="Secretin/TonB short N-terminal" evidence="14">
    <location>
        <begin position="73"/>
        <end position="124"/>
    </location>
</feature>
<evidence type="ECO:0000256" key="12">
    <source>
        <dbReference type="RuleBase" id="RU003357"/>
    </source>
</evidence>
<dbReference type="InterPro" id="IPR036942">
    <property type="entry name" value="Beta-barrel_TonB_sf"/>
</dbReference>
<feature type="chain" id="PRO_5047329669" evidence="13">
    <location>
        <begin position="28"/>
        <end position="799"/>
    </location>
</feature>
<evidence type="ECO:0000256" key="2">
    <source>
        <dbReference type="ARBA" id="ARBA00022448"/>
    </source>
</evidence>
<evidence type="ECO:0000256" key="13">
    <source>
        <dbReference type="SAM" id="SignalP"/>
    </source>
</evidence>
<keyword evidence="2 11" id="KW-0813">Transport</keyword>
<dbReference type="Proteomes" id="UP000669060">
    <property type="component" value="Unassembled WGS sequence"/>
</dbReference>